<proteinExistence type="predicted"/>
<comment type="caution">
    <text evidence="1">The sequence shown here is derived from an EMBL/GenBank/DDBJ whole genome shotgun (WGS) entry which is preliminary data.</text>
</comment>
<dbReference type="Proteomes" id="UP001164929">
    <property type="component" value="Chromosome 14"/>
</dbReference>
<keyword evidence="2" id="KW-1185">Reference proteome</keyword>
<dbReference type="EMBL" id="JAQIZT010000014">
    <property type="protein sequence ID" value="KAJ6971901.1"/>
    <property type="molecule type" value="Genomic_DNA"/>
</dbReference>
<dbReference type="AlphaFoldDB" id="A0AAD6PY62"/>
<reference evidence="1" key="1">
    <citation type="journal article" date="2023" name="Mol. Ecol. Resour.">
        <title>Chromosome-level genome assembly of a triploid poplar Populus alba 'Berolinensis'.</title>
        <authorList>
            <person name="Chen S."/>
            <person name="Yu Y."/>
            <person name="Wang X."/>
            <person name="Wang S."/>
            <person name="Zhang T."/>
            <person name="Zhou Y."/>
            <person name="He R."/>
            <person name="Meng N."/>
            <person name="Wang Y."/>
            <person name="Liu W."/>
            <person name="Liu Z."/>
            <person name="Liu J."/>
            <person name="Guo Q."/>
            <person name="Huang H."/>
            <person name="Sederoff R.R."/>
            <person name="Wang G."/>
            <person name="Qu G."/>
            <person name="Chen S."/>
        </authorList>
    </citation>
    <scope>NUCLEOTIDE SEQUENCE</scope>
    <source>
        <strain evidence="1">SC-2020</strain>
    </source>
</reference>
<dbReference type="Gene3D" id="1.20.1740.10">
    <property type="entry name" value="Amino acid/polyamine transporter I"/>
    <property type="match status" value="1"/>
</dbReference>
<protein>
    <submittedName>
        <fullName evidence="1">Uncharacterized protein</fullName>
    </submittedName>
</protein>
<evidence type="ECO:0000313" key="1">
    <source>
        <dbReference type="EMBL" id="KAJ6971901.1"/>
    </source>
</evidence>
<organism evidence="1 2">
    <name type="scientific">Populus alba x Populus x berolinensis</name>
    <dbReference type="NCBI Taxonomy" id="444605"/>
    <lineage>
        <taxon>Eukaryota</taxon>
        <taxon>Viridiplantae</taxon>
        <taxon>Streptophyta</taxon>
        <taxon>Embryophyta</taxon>
        <taxon>Tracheophyta</taxon>
        <taxon>Spermatophyta</taxon>
        <taxon>Magnoliopsida</taxon>
        <taxon>eudicotyledons</taxon>
        <taxon>Gunneridae</taxon>
        <taxon>Pentapetalae</taxon>
        <taxon>rosids</taxon>
        <taxon>fabids</taxon>
        <taxon>Malpighiales</taxon>
        <taxon>Salicaceae</taxon>
        <taxon>Saliceae</taxon>
        <taxon>Populus</taxon>
    </lineage>
</organism>
<accession>A0AAD6PY62</accession>
<sequence length="143" mass="15815">MATISSQWCMLVIDYHIEAASIARSLTITTVVFFAYVGFDAVANSAEESRRPQACFVDLWDLPSGIIRSLFKCIALCIWSLFGDQWDGAVAGLTTALLRRSLILLPELTNHSSECLPVPAVWMEAQTAPHSMMCLCDRQELSS</sequence>
<evidence type="ECO:0000313" key="2">
    <source>
        <dbReference type="Proteomes" id="UP001164929"/>
    </source>
</evidence>
<name>A0AAD6PY62_9ROSI</name>
<gene>
    <name evidence="1" type="ORF">NC653_032443</name>
</gene>